<protein>
    <submittedName>
        <fullName evidence="8">RNA polymerase sigma factor</fullName>
    </submittedName>
</protein>
<dbReference type="RefSeq" id="WP_376806901.1">
    <property type="nucleotide sequence ID" value="NZ_JBHTAC010000013.1"/>
</dbReference>
<comment type="similarity">
    <text evidence="1">Belongs to the sigma-70 factor family. ECF subfamily.</text>
</comment>
<dbReference type="SUPFAM" id="SSF88946">
    <property type="entry name" value="Sigma2 domain of RNA polymerase sigma factors"/>
    <property type="match status" value="1"/>
</dbReference>
<dbReference type="InterPro" id="IPR013249">
    <property type="entry name" value="RNA_pol_sigma70_r4_t2"/>
</dbReference>
<gene>
    <name evidence="8" type="ORF">ACFQO7_15040</name>
</gene>
<keyword evidence="5" id="KW-0804">Transcription</keyword>
<dbReference type="PANTHER" id="PTHR43133">
    <property type="entry name" value="RNA POLYMERASE ECF-TYPE SIGMA FACTO"/>
    <property type="match status" value="1"/>
</dbReference>
<feature type="domain" description="RNA polymerase sigma factor 70 region 4 type 2" evidence="7">
    <location>
        <begin position="110"/>
        <end position="162"/>
    </location>
</feature>
<dbReference type="EMBL" id="JBHTAC010000013">
    <property type="protein sequence ID" value="MFC7243783.1"/>
    <property type="molecule type" value="Genomic_DNA"/>
</dbReference>
<keyword evidence="4" id="KW-0238">DNA-binding</keyword>
<feature type="domain" description="RNA polymerase sigma-70 region 2" evidence="6">
    <location>
        <begin position="21"/>
        <end position="85"/>
    </location>
</feature>
<accession>A0ABW2GWC0</accession>
<dbReference type="Pfam" id="PF04542">
    <property type="entry name" value="Sigma70_r2"/>
    <property type="match status" value="1"/>
</dbReference>
<keyword evidence="3" id="KW-0731">Sigma factor</keyword>
<comment type="caution">
    <text evidence="8">The sequence shown here is derived from an EMBL/GenBank/DDBJ whole genome shotgun (WGS) entry which is preliminary data.</text>
</comment>
<dbReference type="InterPro" id="IPR039425">
    <property type="entry name" value="RNA_pol_sigma-70-like"/>
</dbReference>
<dbReference type="InterPro" id="IPR013324">
    <property type="entry name" value="RNA_pol_sigma_r3/r4-like"/>
</dbReference>
<dbReference type="PANTHER" id="PTHR43133:SF8">
    <property type="entry name" value="RNA POLYMERASE SIGMA FACTOR HI_1459-RELATED"/>
    <property type="match status" value="1"/>
</dbReference>
<dbReference type="InterPro" id="IPR007627">
    <property type="entry name" value="RNA_pol_sigma70_r2"/>
</dbReference>
<evidence type="ECO:0000259" key="7">
    <source>
        <dbReference type="Pfam" id="PF08281"/>
    </source>
</evidence>
<evidence type="ECO:0000259" key="6">
    <source>
        <dbReference type="Pfam" id="PF04542"/>
    </source>
</evidence>
<keyword evidence="9" id="KW-1185">Reference proteome</keyword>
<dbReference type="Gene3D" id="1.10.1740.10">
    <property type="match status" value="1"/>
</dbReference>
<evidence type="ECO:0000256" key="3">
    <source>
        <dbReference type="ARBA" id="ARBA00023082"/>
    </source>
</evidence>
<evidence type="ECO:0000256" key="5">
    <source>
        <dbReference type="ARBA" id="ARBA00023163"/>
    </source>
</evidence>
<dbReference type="Proteomes" id="UP001596392">
    <property type="component" value="Unassembled WGS sequence"/>
</dbReference>
<dbReference type="InterPro" id="IPR013325">
    <property type="entry name" value="RNA_pol_sigma_r2"/>
</dbReference>
<dbReference type="InterPro" id="IPR036388">
    <property type="entry name" value="WH-like_DNA-bd_sf"/>
</dbReference>
<organism evidence="8 9">
    <name type="scientific">Catellatospora aurea</name>
    <dbReference type="NCBI Taxonomy" id="1337874"/>
    <lineage>
        <taxon>Bacteria</taxon>
        <taxon>Bacillati</taxon>
        <taxon>Actinomycetota</taxon>
        <taxon>Actinomycetes</taxon>
        <taxon>Micromonosporales</taxon>
        <taxon>Micromonosporaceae</taxon>
        <taxon>Catellatospora</taxon>
    </lineage>
</organism>
<proteinExistence type="inferred from homology"/>
<dbReference type="Gene3D" id="1.10.10.10">
    <property type="entry name" value="Winged helix-like DNA-binding domain superfamily/Winged helix DNA-binding domain"/>
    <property type="match status" value="1"/>
</dbReference>
<evidence type="ECO:0000256" key="2">
    <source>
        <dbReference type="ARBA" id="ARBA00023015"/>
    </source>
</evidence>
<reference evidence="9" key="1">
    <citation type="journal article" date="2019" name="Int. J. Syst. Evol. Microbiol.">
        <title>The Global Catalogue of Microorganisms (GCM) 10K type strain sequencing project: providing services to taxonomists for standard genome sequencing and annotation.</title>
        <authorList>
            <consortium name="The Broad Institute Genomics Platform"/>
            <consortium name="The Broad Institute Genome Sequencing Center for Infectious Disease"/>
            <person name="Wu L."/>
            <person name="Ma J."/>
        </authorList>
    </citation>
    <scope>NUCLEOTIDE SEQUENCE [LARGE SCALE GENOMIC DNA]</scope>
    <source>
        <strain evidence="9">CGMCC 1.9106</strain>
    </source>
</reference>
<evidence type="ECO:0000313" key="9">
    <source>
        <dbReference type="Proteomes" id="UP001596392"/>
    </source>
</evidence>
<dbReference type="SUPFAM" id="SSF88659">
    <property type="entry name" value="Sigma3 and sigma4 domains of RNA polymerase sigma factors"/>
    <property type="match status" value="1"/>
</dbReference>
<evidence type="ECO:0000256" key="1">
    <source>
        <dbReference type="ARBA" id="ARBA00010641"/>
    </source>
</evidence>
<dbReference type="NCBIfam" id="TIGR02937">
    <property type="entry name" value="sigma70-ECF"/>
    <property type="match status" value="1"/>
</dbReference>
<name>A0ABW2GWC0_9ACTN</name>
<sequence>MSDELLVVRCRLGERDALAELVRAWHAPVWGYVRRMIGPAEADDVTQEVWLAVVRGLPGLQQPERFTPWLFTIARRAVTNRLRAEYARPEVAADAEPVTPDPAEALVDRAELLAGLAALPAREREVLILFHVEDLPLETCAVICDVPVGTVKSRLNRARRLLRAELNRKEGRP</sequence>
<evidence type="ECO:0000313" key="8">
    <source>
        <dbReference type="EMBL" id="MFC7243783.1"/>
    </source>
</evidence>
<evidence type="ECO:0000256" key="4">
    <source>
        <dbReference type="ARBA" id="ARBA00023125"/>
    </source>
</evidence>
<keyword evidence="2" id="KW-0805">Transcription regulation</keyword>
<dbReference type="Pfam" id="PF08281">
    <property type="entry name" value="Sigma70_r4_2"/>
    <property type="match status" value="1"/>
</dbReference>
<dbReference type="InterPro" id="IPR014284">
    <property type="entry name" value="RNA_pol_sigma-70_dom"/>
</dbReference>